<gene>
    <name evidence="2" type="ORF">RHHCN13_08090</name>
</gene>
<protein>
    <recommendedName>
        <fullName evidence="1">PHB de-polymerase C-terminal domain-containing protein</fullName>
    </recommendedName>
</protein>
<dbReference type="InterPro" id="IPR009656">
    <property type="entry name" value="PHB_depo_C"/>
</dbReference>
<dbReference type="SUPFAM" id="SSF53474">
    <property type="entry name" value="alpha/beta-Hydrolases"/>
    <property type="match status" value="1"/>
</dbReference>
<dbReference type="InterPro" id="IPR029058">
    <property type="entry name" value="AB_hydrolase_fold"/>
</dbReference>
<name>A0AAD1LSU6_RICCR</name>
<sequence length="111" mass="12892">MDLKHITKCALLGIEGELDDIAAVWQTKAALKLCSNIPESMQRYHLQKGAGHYGIFSGRKFKHFIVPIIKDFIYDFDKTNFKQSKLKNSHYERALPAWIVFFVIARKNCKF</sequence>
<dbReference type="Pfam" id="PF06850">
    <property type="entry name" value="PHB_depo_C"/>
    <property type="match status" value="1"/>
</dbReference>
<feature type="domain" description="PHB de-polymerase C-terminal" evidence="1">
    <location>
        <begin position="2"/>
        <end position="76"/>
    </location>
</feature>
<proteinExistence type="predicted"/>
<evidence type="ECO:0000259" key="1">
    <source>
        <dbReference type="Pfam" id="PF06850"/>
    </source>
</evidence>
<dbReference type="EMBL" id="AP019863">
    <property type="protein sequence ID" value="BBM92980.1"/>
    <property type="molecule type" value="Genomic_DNA"/>
</dbReference>
<organism evidence="2 3">
    <name type="scientific">Rickettsia conorii subsp. heilongjiangensis</name>
    <dbReference type="NCBI Taxonomy" id="226665"/>
    <lineage>
        <taxon>Bacteria</taxon>
        <taxon>Pseudomonadati</taxon>
        <taxon>Pseudomonadota</taxon>
        <taxon>Alphaproteobacteria</taxon>
        <taxon>Rickettsiales</taxon>
        <taxon>Rickettsiaceae</taxon>
        <taxon>Rickettsieae</taxon>
        <taxon>Rickettsia</taxon>
        <taxon>spotted fever group</taxon>
    </lineage>
</organism>
<evidence type="ECO:0000313" key="2">
    <source>
        <dbReference type="EMBL" id="BBM92980.1"/>
    </source>
</evidence>
<evidence type="ECO:0000313" key="3">
    <source>
        <dbReference type="Proteomes" id="UP000422519"/>
    </source>
</evidence>
<dbReference type="Proteomes" id="UP000422519">
    <property type="component" value="Chromosome"/>
</dbReference>
<dbReference type="AlphaFoldDB" id="A0AAD1LSU6"/>
<accession>A0AAD1LSU6</accession>
<reference evidence="2" key="1">
    <citation type="journal article" date="2019" name="Front. Microbiol.">
        <title>Genomic features of Rickettsia heilongjiangensis revealed by intraspecies comparison and detailed comparison with Rickettsia japonica.</title>
        <authorList>
            <person name="Kasama K."/>
            <person name="Fujita H."/>
            <person name="Yamamoto S."/>
            <person name="Ooka T."/>
            <person name="Gotoh Y."/>
            <person name="Ogura Y."/>
            <person name="Ando S."/>
            <person name="Hayashi T."/>
        </authorList>
    </citation>
    <scope>NUCLEOTIDE SEQUENCE</scope>
    <source>
        <strain evidence="2">HCN-13</strain>
    </source>
</reference>